<dbReference type="AlphaFoldDB" id="A0A1I5EZ76"/>
<evidence type="ECO:0000313" key="1">
    <source>
        <dbReference type="EMBL" id="SFO16689.1"/>
    </source>
</evidence>
<proteinExistence type="predicted"/>
<evidence type="ECO:0000313" key="2">
    <source>
        <dbReference type="Proteomes" id="UP000199137"/>
    </source>
</evidence>
<reference evidence="1 2" key="1">
    <citation type="submission" date="2016-10" db="EMBL/GenBank/DDBJ databases">
        <authorList>
            <person name="de Groot N.N."/>
        </authorList>
    </citation>
    <scope>NUCLEOTIDE SEQUENCE [LARGE SCALE GENOMIC DNA]</scope>
    <source>
        <strain evidence="1 2">DSM 44637</strain>
    </source>
</reference>
<dbReference type="OrthoDB" id="4555377at2"/>
<sequence>MPEPILTAVATALATKAATGLYDLVKRKFSGNSKATAELEAATPDNPATVTALAERLDEASRQDPEFGAALRTEFEVHQEARSGGVTNHVGTVAEGAKVVQLRDVQGNISL</sequence>
<accession>A0A1I5EZ76</accession>
<dbReference type="RefSeq" id="WP_093572255.1">
    <property type="nucleotide sequence ID" value="NZ_FOWC01000001.1"/>
</dbReference>
<dbReference type="Proteomes" id="UP000199137">
    <property type="component" value="Unassembled WGS sequence"/>
</dbReference>
<protein>
    <submittedName>
        <fullName evidence="1">Uncharacterized protein</fullName>
    </submittedName>
</protein>
<dbReference type="EMBL" id="FOWC01000001">
    <property type="protein sequence ID" value="SFO16689.1"/>
    <property type="molecule type" value="Genomic_DNA"/>
</dbReference>
<dbReference type="STRING" id="112413.SAMN05421854_101867"/>
<name>A0A1I5EZ76_9PSEU</name>
<gene>
    <name evidence="1" type="ORF">SAMN05421854_101867</name>
</gene>
<organism evidence="1 2">
    <name type="scientific">Amycolatopsis rubida</name>
    <dbReference type="NCBI Taxonomy" id="112413"/>
    <lineage>
        <taxon>Bacteria</taxon>
        <taxon>Bacillati</taxon>
        <taxon>Actinomycetota</taxon>
        <taxon>Actinomycetes</taxon>
        <taxon>Pseudonocardiales</taxon>
        <taxon>Pseudonocardiaceae</taxon>
        <taxon>Amycolatopsis</taxon>
    </lineage>
</organism>